<evidence type="ECO:0000256" key="1">
    <source>
        <dbReference type="SAM" id="Phobius"/>
    </source>
</evidence>
<protein>
    <submittedName>
        <fullName evidence="2">ABC transporter permease</fullName>
    </submittedName>
</protein>
<dbReference type="InterPro" id="IPR010390">
    <property type="entry name" value="ABC-2_transporter-like"/>
</dbReference>
<organism evidence="2 3">
    <name type="scientific">Laceyella putida</name>
    <dbReference type="NCBI Taxonomy" id="110101"/>
    <lineage>
        <taxon>Bacteria</taxon>
        <taxon>Bacillati</taxon>
        <taxon>Bacillota</taxon>
        <taxon>Bacilli</taxon>
        <taxon>Bacillales</taxon>
        <taxon>Thermoactinomycetaceae</taxon>
        <taxon>Laceyella</taxon>
    </lineage>
</organism>
<evidence type="ECO:0000313" key="2">
    <source>
        <dbReference type="EMBL" id="MFC7440985.1"/>
    </source>
</evidence>
<feature type="transmembrane region" description="Helical" evidence="1">
    <location>
        <begin position="108"/>
        <end position="135"/>
    </location>
</feature>
<dbReference type="RefSeq" id="WP_379864263.1">
    <property type="nucleotide sequence ID" value="NZ_JBHTBW010000019.1"/>
</dbReference>
<feature type="transmembrane region" description="Helical" evidence="1">
    <location>
        <begin position="66"/>
        <end position="87"/>
    </location>
</feature>
<dbReference type="EMBL" id="JBHTBW010000019">
    <property type="protein sequence ID" value="MFC7440985.1"/>
    <property type="molecule type" value="Genomic_DNA"/>
</dbReference>
<feature type="transmembrane region" description="Helical" evidence="1">
    <location>
        <begin position="147"/>
        <end position="171"/>
    </location>
</feature>
<dbReference type="Pfam" id="PF06182">
    <property type="entry name" value="ABC2_membrane_6"/>
    <property type="match status" value="1"/>
</dbReference>
<dbReference type="PANTHER" id="PTHR36833">
    <property type="entry name" value="SLR0610 PROTEIN-RELATED"/>
    <property type="match status" value="1"/>
</dbReference>
<keyword evidence="1" id="KW-1133">Transmembrane helix</keyword>
<dbReference type="Proteomes" id="UP001596500">
    <property type="component" value="Unassembled WGS sequence"/>
</dbReference>
<keyword evidence="3" id="KW-1185">Reference proteome</keyword>
<feature type="transmembrane region" description="Helical" evidence="1">
    <location>
        <begin position="200"/>
        <end position="219"/>
    </location>
</feature>
<keyword evidence="1" id="KW-0472">Membrane</keyword>
<name>A0ABW2RJ76_9BACL</name>
<sequence>MSTVAKYIRFALACWKLNLAGAMEFRLSFFMTAGMMIINNVVWIFFWQIYFDRFQLVNGWEVSDVMMLWAVTAGGFGLANSLFGNADNIGNIIVTGQLDTYLAQPKPVLLHVLISRMSVSALGDLIFALLVFGYFGEHTWTGVLKFAVALFLSMLIFVFFSVCIQSLAFYVGNSEGLIGQELIVTFATYPTDIFRGMTKVLLFTALPAGFISYMPIGLLREVQPLFFGAAIGVTSILVFGGTALFYRGLKRYGSGNVVGMRM</sequence>
<reference evidence="3" key="1">
    <citation type="journal article" date="2019" name="Int. J. Syst. Evol. Microbiol.">
        <title>The Global Catalogue of Microorganisms (GCM) 10K type strain sequencing project: providing services to taxonomists for standard genome sequencing and annotation.</title>
        <authorList>
            <consortium name="The Broad Institute Genomics Platform"/>
            <consortium name="The Broad Institute Genome Sequencing Center for Infectious Disease"/>
            <person name="Wu L."/>
            <person name="Ma J."/>
        </authorList>
    </citation>
    <scope>NUCLEOTIDE SEQUENCE [LARGE SCALE GENOMIC DNA]</scope>
    <source>
        <strain evidence="3">CGMCC 1.12942</strain>
    </source>
</reference>
<dbReference type="PANTHER" id="PTHR36833:SF1">
    <property type="entry name" value="INTEGRAL MEMBRANE TRANSPORT PROTEIN"/>
    <property type="match status" value="1"/>
</dbReference>
<keyword evidence="1" id="KW-0812">Transmembrane</keyword>
<proteinExistence type="predicted"/>
<accession>A0ABW2RJ76</accession>
<evidence type="ECO:0000313" key="3">
    <source>
        <dbReference type="Proteomes" id="UP001596500"/>
    </source>
</evidence>
<gene>
    <name evidence="2" type="ORF">ACFQNG_07435</name>
</gene>
<feature type="transmembrane region" description="Helical" evidence="1">
    <location>
        <begin position="25"/>
        <end position="46"/>
    </location>
</feature>
<comment type="caution">
    <text evidence="2">The sequence shown here is derived from an EMBL/GenBank/DDBJ whole genome shotgun (WGS) entry which is preliminary data.</text>
</comment>
<feature type="transmembrane region" description="Helical" evidence="1">
    <location>
        <begin position="225"/>
        <end position="246"/>
    </location>
</feature>